<evidence type="ECO:0000313" key="2">
    <source>
        <dbReference type="RefSeq" id="XP_018812278.1"/>
    </source>
</evidence>
<dbReference type="SUPFAM" id="SSF53098">
    <property type="entry name" value="Ribonuclease H-like"/>
    <property type="match status" value="1"/>
</dbReference>
<dbReference type="InterPro" id="IPR002156">
    <property type="entry name" value="RNaseH_domain"/>
</dbReference>
<dbReference type="InterPro" id="IPR044730">
    <property type="entry name" value="RNase_H-like_dom_plant"/>
</dbReference>
<dbReference type="InterPro" id="IPR036397">
    <property type="entry name" value="RNaseH_sf"/>
</dbReference>
<dbReference type="Gene3D" id="3.30.420.10">
    <property type="entry name" value="Ribonuclease H-like superfamily/Ribonuclease H"/>
    <property type="match status" value="1"/>
</dbReference>
<dbReference type="GO" id="GO:0004523">
    <property type="term" value="F:RNA-DNA hybrid ribonuclease activity"/>
    <property type="evidence" value="ECO:0007669"/>
    <property type="project" value="InterPro"/>
</dbReference>
<dbReference type="PANTHER" id="PTHR47723:SF19">
    <property type="entry name" value="POLYNUCLEOTIDYL TRANSFERASE, RIBONUCLEASE H-LIKE SUPERFAMILY PROTEIN"/>
    <property type="match status" value="1"/>
</dbReference>
<sequence>MVNELKVQRQLNKKDLDVLNDLNLEMLRIITRKCMLVKWSMPPSGWIKLNCNGSCQNNPSGGGGILQDMDGNFKAAFSSHFGLGTNNKAELRAILEGIRLCKSLSFSKIIIESDSNLIVDWLRSGKCTLWHLWNYWNELSHELQGTDTRVIHQLREGNQAADFLAKQVESWALEVEQQAAIVLAWAGISTKATSI</sequence>
<dbReference type="GeneID" id="108984692"/>
<dbReference type="InterPro" id="IPR012337">
    <property type="entry name" value="RNaseH-like_sf"/>
</dbReference>
<dbReference type="InterPro" id="IPR053151">
    <property type="entry name" value="RNase_H-like"/>
</dbReference>
<dbReference type="AlphaFoldDB" id="A0A2I4DYQ7"/>
<dbReference type="Proteomes" id="UP000235220">
    <property type="component" value="Chromosome 4"/>
</dbReference>
<evidence type="ECO:0000313" key="1">
    <source>
        <dbReference type="Proteomes" id="UP000235220"/>
    </source>
</evidence>
<keyword evidence="1" id="KW-1185">Reference proteome</keyword>
<name>A0A2I4DYQ7_JUGRE</name>
<dbReference type="PROSITE" id="PS50879">
    <property type="entry name" value="RNASE_H_1"/>
    <property type="match status" value="1"/>
</dbReference>
<dbReference type="GO" id="GO:0003676">
    <property type="term" value="F:nucleic acid binding"/>
    <property type="evidence" value="ECO:0007669"/>
    <property type="project" value="InterPro"/>
</dbReference>
<dbReference type="RefSeq" id="XP_018812278.1">
    <property type="nucleotide sequence ID" value="XM_018956733.1"/>
</dbReference>
<protein>
    <submittedName>
        <fullName evidence="2">Ribonuclease H-like</fullName>
    </submittedName>
</protein>
<dbReference type="CDD" id="cd06222">
    <property type="entry name" value="RNase_H_like"/>
    <property type="match status" value="1"/>
</dbReference>
<dbReference type="OrthoDB" id="1752183at2759"/>
<gene>
    <name evidence="2" type="primary">LOC108984692</name>
</gene>
<reference evidence="2" key="1">
    <citation type="submission" date="2025-08" db="UniProtKB">
        <authorList>
            <consortium name="RefSeq"/>
        </authorList>
    </citation>
    <scope>IDENTIFICATION</scope>
    <source>
        <tissue evidence="2">Leaves</tissue>
    </source>
</reference>
<dbReference type="KEGG" id="jre:108984692"/>
<proteinExistence type="predicted"/>
<organism evidence="1 2">
    <name type="scientific">Juglans regia</name>
    <name type="common">English walnut</name>
    <dbReference type="NCBI Taxonomy" id="51240"/>
    <lineage>
        <taxon>Eukaryota</taxon>
        <taxon>Viridiplantae</taxon>
        <taxon>Streptophyta</taxon>
        <taxon>Embryophyta</taxon>
        <taxon>Tracheophyta</taxon>
        <taxon>Spermatophyta</taxon>
        <taxon>Magnoliopsida</taxon>
        <taxon>eudicotyledons</taxon>
        <taxon>Gunneridae</taxon>
        <taxon>Pentapetalae</taxon>
        <taxon>rosids</taxon>
        <taxon>fabids</taxon>
        <taxon>Fagales</taxon>
        <taxon>Juglandaceae</taxon>
        <taxon>Juglans</taxon>
    </lineage>
</organism>
<dbReference type="PANTHER" id="PTHR47723">
    <property type="entry name" value="OS05G0353850 PROTEIN"/>
    <property type="match status" value="1"/>
</dbReference>
<accession>A0A2I4DYQ7</accession>
<dbReference type="Gramene" id="Jr04_09190_p1">
    <property type="protein sequence ID" value="cds.Jr04_09190_p1"/>
    <property type="gene ID" value="Jr04_09190"/>
</dbReference>
<dbReference type="Pfam" id="PF13456">
    <property type="entry name" value="RVT_3"/>
    <property type="match status" value="1"/>
</dbReference>